<keyword evidence="7" id="KW-0328">Glycosyltransferase</keyword>
<evidence type="ECO:0000256" key="10">
    <source>
        <dbReference type="ARBA" id="ARBA00022723"/>
    </source>
</evidence>
<keyword evidence="11" id="KW-0460">Magnesium</keyword>
<feature type="transmembrane region" description="Helical" evidence="17">
    <location>
        <begin position="243"/>
        <end position="269"/>
    </location>
</feature>
<feature type="transmembrane region" description="Helical" evidence="17">
    <location>
        <begin position="375"/>
        <end position="392"/>
    </location>
</feature>
<dbReference type="InterPro" id="IPR003674">
    <property type="entry name" value="Oligo_trans_STT3"/>
</dbReference>
<evidence type="ECO:0000256" key="17">
    <source>
        <dbReference type="SAM" id="Phobius"/>
    </source>
</evidence>
<evidence type="ECO:0000259" key="18">
    <source>
        <dbReference type="Pfam" id="PF02516"/>
    </source>
</evidence>
<keyword evidence="10" id="KW-0479">Metal-binding</keyword>
<keyword evidence="14" id="KW-0464">Manganese</keyword>
<dbReference type="GO" id="GO:0005886">
    <property type="term" value="C:plasma membrane"/>
    <property type="evidence" value="ECO:0007669"/>
    <property type="project" value="UniProtKB-SubCell"/>
</dbReference>
<evidence type="ECO:0000256" key="6">
    <source>
        <dbReference type="ARBA" id="ARBA00012602"/>
    </source>
</evidence>
<comment type="catalytic activity">
    <reaction evidence="16">
        <text>an archaeal dolichyl phosphooligosaccharide + [protein]-L-asparagine = an archaeal dolichyl phosphate + a glycoprotein with the oligosaccharide chain attached by N-beta-D-glycosyl linkage to a protein L-asparagine.</text>
        <dbReference type="EC" id="2.4.99.21"/>
    </reaction>
</comment>
<evidence type="ECO:0000256" key="9">
    <source>
        <dbReference type="ARBA" id="ARBA00022692"/>
    </source>
</evidence>
<keyword evidence="12 17" id="KW-1133">Transmembrane helix</keyword>
<organism evidence="19 20">
    <name type="scientific">Thermococcus indicus</name>
    <dbReference type="NCBI Taxonomy" id="2586643"/>
    <lineage>
        <taxon>Archaea</taxon>
        <taxon>Methanobacteriati</taxon>
        <taxon>Methanobacteriota</taxon>
        <taxon>Thermococci</taxon>
        <taxon>Thermococcales</taxon>
        <taxon>Thermococcaceae</taxon>
        <taxon>Thermococcus</taxon>
    </lineage>
</organism>
<keyword evidence="20" id="KW-1185">Reference proteome</keyword>
<dbReference type="GO" id="GO:0004576">
    <property type="term" value="F:oligosaccharyl transferase activity"/>
    <property type="evidence" value="ECO:0007669"/>
    <property type="project" value="InterPro"/>
</dbReference>
<dbReference type="Pfam" id="PF02516">
    <property type="entry name" value="STT3"/>
    <property type="match status" value="1"/>
</dbReference>
<dbReference type="Proteomes" id="UP000306007">
    <property type="component" value="Chromosome"/>
</dbReference>
<reference evidence="19 20" key="1">
    <citation type="submission" date="2019-06" db="EMBL/GenBank/DDBJ databases">
        <title>Thermococcus indicus sp. nov., a Fe(III)-reducing hyperthermophilic archaeon isolated from the Onnuri vent field of the Central Indian Ocean ridge.</title>
        <authorList>
            <person name="Lim J.K."/>
            <person name="Kim Y.J."/>
            <person name="Kwon K.K."/>
        </authorList>
    </citation>
    <scope>NUCLEOTIDE SEQUENCE [LARGE SCALE GENOMIC DNA]</scope>
    <source>
        <strain evidence="19 20">IOH1</strain>
    </source>
</reference>
<feature type="transmembrane region" description="Helical" evidence="17">
    <location>
        <begin position="455"/>
        <end position="473"/>
    </location>
</feature>
<evidence type="ECO:0000256" key="7">
    <source>
        <dbReference type="ARBA" id="ARBA00022676"/>
    </source>
</evidence>
<dbReference type="EC" id="2.4.99.21" evidence="6"/>
<evidence type="ECO:0000256" key="11">
    <source>
        <dbReference type="ARBA" id="ARBA00022842"/>
    </source>
</evidence>
<comment type="cofactor">
    <cofactor evidence="2">
        <name>Mg(2+)</name>
        <dbReference type="ChEBI" id="CHEBI:18420"/>
    </cofactor>
</comment>
<dbReference type="InterPro" id="IPR048307">
    <property type="entry name" value="STT3_N"/>
</dbReference>
<evidence type="ECO:0000256" key="3">
    <source>
        <dbReference type="ARBA" id="ARBA00004651"/>
    </source>
</evidence>
<evidence type="ECO:0000256" key="13">
    <source>
        <dbReference type="ARBA" id="ARBA00023136"/>
    </source>
</evidence>
<feature type="transmembrane region" description="Helical" evidence="17">
    <location>
        <begin position="112"/>
        <end position="132"/>
    </location>
</feature>
<keyword evidence="9 17" id="KW-0812">Transmembrane</keyword>
<dbReference type="OrthoDB" id="82393at2157"/>
<name>A0A4Y5SQ38_9EURY</name>
<dbReference type="UniPathway" id="UPA00378"/>
<comment type="cofactor">
    <cofactor evidence="1">
        <name>Mn(2+)</name>
        <dbReference type="ChEBI" id="CHEBI:29035"/>
    </cofactor>
</comment>
<feature type="domain" description="Oligosaccharyl transferase STT3 N-terminal" evidence="18">
    <location>
        <begin position="42"/>
        <end position="253"/>
    </location>
</feature>
<evidence type="ECO:0000256" key="5">
    <source>
        <dbReference type="ARBA" id="ARBA00010810"/>
    </source>
</evidence>
<accession>A0A4Y5SQ38</accession>
<feature type="transmembrane region" description="Helical" evidence="17">
    <location>
        <begin position="328"/>
        <end position="346"/>
    </location>
</feature>
<feature type="transmembrane region" description="Helical" evidence="17">
    <location>
        <begin position="190"/>
        <end position="210"/>
    </location>
</feature>
<keyword evidence="8 19" id="KW-0808">Transferase</keyword>
<evidence type="ECO:0000256" key="14">
    <source>
        <dbReference type="ARBA" id="ARBA00023211"/>
    </source>
</evidence>
<evidence type="ECO:0000313" key="19">
    <source>
        <dbReference type="EMBL" id="QDA32231.1"/>
    </source>
</evidence>
<dbReference type="EMBL" id="CP040846">
    <property type="protein sequence ID" value="QDA32231.1"/>
    <property type="molecule type" value="Genomic_DNA"/>
</dbReference>
<comment type="subcellular location">
    <subcellularLocation>
        <location evidence="3">Cell membrane</location>
        <topology evidence="3">Multi-pass membrane protein</topology>
    </subcellularLocation>
</comment>
<dbReference type="Gene3D" id="3.40.50.12610">
    <property type="match status" value="1"/>
</dbReference>
<evidence type="ECO:0000256" key="2">
    <source>
        <dbReference type="ARBA" id="ARBA00001946"/>
    </source>
</evidence>
<comment type="similarity">
    <text evidence="5">Belongs to the STT3 family.</text>
</comment>
<evidence type="ECO:0000256" key="4">
    <source>
        <dbReference type="ARBA" id="ARBA00004922"/>
    </source>
</evidence>
<feature type="transmembrane region" description="Helical" evidence="17">
    <location>
        <begin position="289"/>
        <end position="316"/>
    </location>
</feature>
<evidence type="ECO:0000256" key="15">
    <source>
        <dbReference type="ARBA" id="ARBA00030679"/>
    </source>
</evidence>
<protein>
    <recommendedName>
        <fullName evidence="6">dolichyl-phosphooligosaccharide-protein glycotransferase</fullName>
        <ecNumber evidence="6">2.4.99.21</ecNumber>
    </recommendedName>
    <alternativeName>
        <fullName evidence="15">Oligosaccharyl transferase</fullName>
    </alternativeName>
</protein>
<sequence length="793" mass="87098">MGRWLRSETASFLYRKLIEPKFAATIIAVIALVLRLLPMRFKYLLGYDPYFHLAYIRYSLERGEWVNFITYAGGPWGFRITGFHPLGLWMAPAYVYKFLSVFGVSLYNAFRITPVIFGLLTVLFTYFAVLRLHGKREAFLSAFLLAVSFGHVFRSMAGYYRGDNYMLFWYSAALLGIAVPLSLRGPRWRNARLTIYILPGIFAGLSAAFWQAYYPIFAIVTANALLIAVGGFLLGRDSYLRDALVLVASLAAGALLANSIGSHLGYGMVGSTRWLGKKLAEELGVQFGFIGDLFLLLYLKYIIPLTAAAVLALLALSRLVRGRRARGAVVLLGAAASIWLAFRYYGVINDAFLRLFPTSPIAETQRTSFGDWWEAYGIAGLLVPLFFLRFLKRPKMGDFLLLGTAIVMIPMAVVWTRFLFISSLAVATMAGIGLVALYDTAGALIEGVLENKRRWLSAALPLLLVGVPAISAYQGTSTTMAVHPFVTEEGESALTYLGEISSPNDVVLTWWDQGHWVTYYSMRPPVAQGGPSGWVAKYYLGLVNEKGLMNAGVDYVIVSYDTLTKFGAVVDTAGVSSGDYVLMVLPWAGSYGNLMVFSSGSYSVMAAPGGGEWDVKVRAGKGVVIPGRVFVERGDVVREVNVSGTPKADAYVYINLNYGYAVLMNGKAFDTPLARLMFTDDYPGNYTPVYSDGGYVKIFRFEHPNVAVAAENGSIVLRFTNATGTGLGIYGYLDNGTLVFKRWYGVGGKDAFVLPADINGSVVVRYVYVRKKTVLDRGVFRIDDVLFGAGGTD</sequence>
<dbReference type="KEGG" id="tic:FH039_01740"/>
<evidence type="ECO:0000256" key="16">
    <source>
        <dbReference type="ARBA" id="ARBA00034066"/>
    </source>
</evidence>
<feature type="transmembrane region" description="Helical" evidence="17">
    <location>
        <begin position="399"/>
        <end position="418"/>
    </location>
</feature>
<feature type="transmembrane region" description="Helical" evidence="17">
    <location>
        <begin position="139"/>
        <end position="160"/>
    </location>
</feature>
<gene>
    <name evidence="19" type="ORF">FH039_01740</name>
</gene>
<feature type="transmembrane region" description="Helical" evidence="17">
    <location>
        <begin position="166"/>
        <end position="183"/>
    </location>
</feature>
<feature type="transmembrane region" description="Helical" evidence="17">
    <location>
        <begin position="20"/>
        <end position="37"/>
    </location>
</feature>
<evidence type="ECO:0000256" key="1">
    <source>
        <dbReference type="ARBA" id="ARBA00001936"/>
    </source>
</evidence>
<feature type="transmembrane region" description="Helical" evidence="17">
    <location>
        <begin position="216"/>
        <end position="234"/>
    </location>
</feature>
<dbReference type="AlphaFoldDB" id="A0A4Y5SQ38"/>
<keyword evidence="13 17" id="KW-0472">Membrane</keyword>
<evidence type="ECO:0000256" key="12">
    <source>
        <dbReference type="ARBA" id="ARBA00022989"/>
    </source>
</evidence>
<dbReference type="PANTHER" id="PTHR13872:SF1">
    <property type="entry name" value="DOLICHYL-DIPHOSPHOOLIGOSACCHARIDE--PROTEIN GLYCOSYLTRANSFERASE SUBUNIT STT3B"/>
    <property type="match status" value="1"/>
</dbReference>
<evidence type="ECO:0000313" key="20">
    <source>
        <dbReference type="Proteomes" id="UP000306007"/>
    </source>
</evidence>
<comment type="pathway">
    <text evidence="4">Protein modification; protein glycosylation.</text>
</comment>
<evidence type="ECO:0000256" key="8">
    <source>
        <dbReference type="ARBA" id="ARBA00022679"/>
    </source>
</evidence>
<dbReference type="PANTHER" id="PTHR13872">
    <property type="entry name" value="DOLICHYL-DIPHOSPHOOLIGOSACCHARIDE--PROTEIN GLYCOSYLTRANSFERASE SUBUNIT"/>
    <property type="match status" value="1"/>
</dbReference>
<feature type="transmembrane region" description="Helical" evidence="17">
    <location>
        <begin position="424"/>
        <end position="448"/>
    </location>
</feature>
<proteinExistence type="inferred from homology"/>
<dbReference type="GO" id="GO:0046872">
    <property type="term" value="F:metal ion binding"/>
    <property type="evidence" value="ECO:0007669"/>
    <property type="project" value="UniProtKB-KW"/>
</dbReference>